<gene>
    <name evidence="1" type="ORF">APUU_50263A</name>
</gene>
<evidence type="ECO:0000313" key="2">
    <source>
        <dbReference type="Proteomes" id="UP000654913"/>
    </source>
</evidence>
<dbReference type="Proteomes" id="UP000654913">
    <property type="component" value="Chromosome 5"/>
</dbReference>
<accession>A0A7R7XPX2</accession>
<organism evidence="1 2">
    <name type="scientific">Aspergillus puulaauensis</name>
    <dbReference type="NCBI Taxonomy" id="1220207"/>
    <lineage>
        <taxon>Eukaryota</taxon>
        <taxon>Fungi</taxon>
        <taxon>Dikarya</taxon>
        <taxon>Ascomycota</taxon>
        <taxon>Pezizomycotina</taxon>
        <taxon>Eurotiomycetes</taxon>
        <taxon>Eurotiomycetidae</taxon>
        <taxon>Eurotiales</taxon>
        <taxon>Aspergillaceae</taxon>
        <taxon>Aspergillus</taxon>
    </lineage>
</organism>
<protein>
    <submittedName>
        <fullName evidence="1">Uncharacterized protein</fullName>
    </submittedName>
</protein>
<keyword evidence="2" id="KW-1185">Reference proteome</keyword>
<reference evidence="1" key="2">
    <citation type="submission" date="2021-02" db="EMBL/GenBank/DDBJ databases">
        <title>Aspergillus puulaauensis MK2 genome sequence.</title>
        <authorList>
            <person name="Futagami T."/>
            <person name="Mori K."/>
            <person name="Kadooka C."/>
            <person name="Tanaka T."/>
        </authorList>
    </citation>
    <scope>NUCLEOTIDE SEQUENCE</scope>
    <source>
        <strain evidence="1">MK2</strain>
    </source>
</reference>
<dbReference type="OrthoDB" id="4486269at2759"/>
<proteinExistence type="predicted"/>
<dbReference type="RefSeq" id="XP_041557746.1">
    <property type="nucleotide sequence ID" value="XM_041705241.1"/>
</dbReference>
<sequence>MPEYIVQTVEEGVALLASEAPQNEERMRQCTELMGKTSVGPIKGSDGKFYMDSGHVYGVAWFPKLVVVLAGQGAEGFKQATLKDIMQMSRRYTDATPDPQPGDYAYGFHCLSLGDPLMVGTGLVLANSVRHDVPMGLVVSEWDDAVIRELGEENSQVWQEIFAEEETQ</sequence>
<reference evidence="1" key="1">
    <citation type="submission" date="2021-01" db="EMBL/GenBank/DDBJ databases">
        <authorList>
            <consortium name="Aspergillus puulaauensis MK2 genome sequencing consortium"/>
            <person name="Kazuki M."/>
            <person name="Futagami T."/>
        </authorList>
    </citation>
    <scope>NUCLEOTIDE SEQUENCE</scope>
    <source>
        <strain evidence="1">MK2</strain>
    </source>
</reference>
<dbReference type="EMBL" id="AP024447">
    <property type="protein sequence ID" value="BCS25552.1"/>
    <property type="molecule type" value="Genomic_DNA"/>
</dbReference>
<dbReference type="KEGG" id="apuu:APUU_50263A"/>
<name>A0A7R7XPX2_9EURO</name>
<evidence type="ECO:0000313" key="1">
    <source>
        <dbReference type="EMBL" id="BCS25552.1"/>
    </source>
</evidence>
<dbReference type="AlphaFoldDB" id="A0A7R7XPX2"/>
<dbReference type="GeneID" id="64975557"/>